<dbReference type="OrthoDB" id="3183782at2759"/>
<gene>
    <name evidence="3" type="ORF">PEGY_LOCUS3016</name>
</gene>
<feature type="domain" description="EthD" evidence="2">
    <location>
        <begin position="17"/>
        <end position="117"/>
    </location>
</feature>
<sequence length="162" mass="18450">MAPQRLLKLTLAHNRNPDASEEECHRFITEEYIPKAVSIHQRHKLQGYSYSILTWKKHFSPTPVRNVLSTACERLQNGWTVDTHYATVEFYFGDIADLVTVSTDPDFIALQAIEAPYISKEGVVVQLGWVETYIADQQVVNLVDGKSQYQSYEEASSVELTL</sequence>
<organism evidence="3 4">
    <name type="scientific">Penicillium egyptiacum</name>
    <dbReference type="NCBI Taxonomy" id="1303716"/>
    <lineage>
        <taxon>Eukaryota</taxon>
        <taxon>Fungi</taxon>
        <taxon>Dikarya</taxon>
        <taxon>Ascomycota</taxon>
        <taxon>Pezizomycotina</taxon>
        <taxon>Eurotiomycetes</taxon>
        <taxon>Eurotiomycetidae</taxon>
        <taxon>Eurotiales</taxon>
        <taxon>Aspergillaceae</taxon>
        <taxon>Penicillium</taxon>
    </lineage>
</organism>
<dbReference type="InterPro" id="IPR009799">
    <property type="entry name" value="EthD_dom"/>
</dbReference>
<proteinExistence type="inferred from homology"/>
<dbReference type="Proteomes" id="UP001154252">
    <property type="component" value="Unassembled WGS sequence"/>
</dbReference>
<evidence type="ECO:0000313" key="4">
    <source>
        <dbReference type="Proteomes" id="UP001154252"/>
    </source>
</evidence>
<comment type="caution">
    <text evidence="3">The sequence shown here is derived from an EMBL/GenBank/DDBJ whole genome shotgun (WGS) entry which is preliminary data.</text>
</comment>
<accession>A0A9W4KB78</accession>
<evidence type="ECO:0000256" key="1">
    <source>
        <dbReference type="ARBA" id="ARBA00005986"/>
    </source>
</evidence>
<protein>
    <recommendedName>
        <fullName evidence="2">EthD domain-containing protein</fullName>
    </recommendedName>
</protein>
<dbReference type="GO" id="GO:0016491">
    <property type="term" value="F:oxidoreductase activity"/>
    <property type="evidence" value="ECO:0007669"/>
    <property type="project" value="InterPro"/>
</dbReference>
<dbReference type="AlphaFoldDB" id="A0A9W4KB78"/>
<name>A0A9W4KB78_9EURO</name>
<evidence type="ECO:0000313" key="3">
    <source>
        <dbReference type="EMBL" id="CAG8892180.1"/>
    </source>
</evidence>
<reference evidence="3" key="1">
    <citation type="submission" date="2021-07" db="EMBL/GenBank/DDBJ databases">
        <authorList>
            <person name="Branca A.L. A."/>
        </authorList>
    </citation>
    <scope>NUCLEOTIDE SEQUENCE</scope>
</reference>
<evidence type="ECO:0000259" key="2">
    <source>
        <dbReference type="Pfam" id="PF07110"/>
    </source>
</evidence>
<dbReference type="Pfam" id="PF07110">
    <property type="entry name" value="EthD"/>
    <property type="match status" value="1"/>
</dbReference>
<comment type="similarity">
    <text evidence="1">Belongs to the tpcK family.</text>
</comment>
<dbReference type="EMBL" id="CAJVRC010000845">
    <property type="protein sequence ID" value="CAG8892180.1"/>
    <property type="molecule type" value="Genomic_DNA"/>
</dbReference>
<keyword evidence="4" id="KW-1185">Reference proteome</keyword>